<name>A0A1W7D447_9ACTN</name>
<dbReference type="AlphaFoldDB" id="A0A1W7D447"/>
<evidence type="ECO:0000256" key="1">
    <source>
        <dbReference type="SAM" id="MobiDB-lite"/>
    </source>
</evidence>
<gene>
    <name evidence="3" type="ORF">CAG99_25325</name>
</gene>
<evidence type="ECO:0000256" key="2">
    <source>
        <dbReference type="SAM" id="Phobius"/>
    </source>
</evidence>
<keyword evidence="2" id="KW-0812">Transmembrane</keyword>
<dbReference type="Proteomes" id="UP000194218">
    <property type="component" value="Chromosome"/>
</dbReference>
<keyword evidence="2" id="KW-1133">Transmembrane helix</keyword>
<feature type="region of interest" description="Disordered" evidence="1">
    <location>
        <begin position="1"/>
        <end position="24"/>
    </location>
</feature>
<keyword evidence="4" id="KW-1185">Reference proteome</keyword>
<dbReference type="OrthoDB" id="4334713at2"/>
<dbReference type="EMBL" id="CP021121">
    <property type="protein sequence ID" value="ARQ71707.1"/>
    <property type="molecule type" value="Genomic_DNA"/>
</dbReference>
<evidence type="ECO:0000313" key="4">
    <source>
        <dbReference type="Proteomes" id="UP000194218"/>
    </source>
</evidence>
<feature type="transmembrane region" description="Helical" evidence="2">
    <location>
        <begin position="43"/>
        <end position="64"/>
    </location>
</feature>
<accession>A0A1W7D447</accession>
<protein>
    <submittedName>
        <fullName evidence="3">Uncharacterized protein</fullName>
    </submittedName>
</protein>
<dbReference type="KEGG" id="smao:CAG99_25325"/>
<evidence type="ECO:0000313" key="3">
    <source>
        <dbReference type="EMBL" id="ARQ71707.1"/>
    </source>
</evidence>
<proteinExistence type="predicted"/>
<organism evidence="3 4">
    <name type="scientific">Streptomyces marincola</name>
    <dbReference type="NCBI Taxonomy" id="2878388"/>
    <lineage>
        <taxon>Bacteria</taxon>
        <taxon>Bacillati</taxon>
        <taxon>Actinomycetota</taxon>
        <taxon>Actinomycetes</taxon>
        <taxon>Kitasatosporales</taxon>
        <taxon>Streptomycetaceae</taxon>
        <taxon>Streptomyces</taxon>
    </lineage>
</organism>
<keyword evidence="2" id="KW-0472">Membrane</keyword>
<sequence>MAHITREPTPDTSNRPGPAVQAERAHAAPEGRGCLFALSQPPLMLFLTVIGTLLLIAGVHDLFLL</sequence>
<dbReference type="RefSeq" id="WP_086161547.1">
    <property type="nucleotide sequence ID" value="NZ_CP021121.1"/>
</dbReference>
<reference evidence="3 4" key="1">
    <citation type="submission" date="2017-05" db="EMBL/GenBank/DDBJ databases">
        <title>Complete genome sequence of Streptomyces sp. SCSIO 03032 revealed the diverse biosynthetic pathways for its bioactive secondary metabolites.</title>
        <authorList>
            <person name="Ma L."/>
            <person name="Zhu Y."/>
            <person name="Zhang W."/>
            <person name="Zhang G."/>
            <person name="Tian X."/>
            <person name="Zhang S."/>
            <person name="Zhang C."/>
        </authorList>
    </citation>
    <scope>NUCLEOTIDE SEQUENCE [LARGE SCALE GENOMIC DNA]</scope>
    <source>
        <strain evidence="3 4">SCSIO 03032</strain>
    </source>
</reference>